<dbReference type="Pfam" id="PF07167">
    <property type="entry name" value="PhaC_N"/>
    <property type="match status" value="1"/>
</dbReference>
<accession>A0A3B0RXU9</accession>
<dbReference type="EMBL" id="UOEE01000241">
    <property type="protein sequence ID" value="VAV97197.1"/>
    <property type="molecule type" value="Genomic_DNA"/>
</dbReference>
<feature type="region of interest" description="Disordered" evidence="3">
    <location>
        <begin position="1"/>
        <end position="20"/>
    </location>
</feature>
<keyword evidence="1" id="KW-0808">Transferase</keyword>
<dbReference type="PANTHER" id="PTHR36837:SF5">
    <property type="entry name" value="POLY-3-HYDROXYBUTYRATE SYNTHASE"/>
    <property type="match status" value="1"/>
</dbReference>
<feature type="compositionally biased region" description="Basic and acidic residues" evidence="3">
    <location>
        <begin position="1"/>
        <end position="15"/>
    </location>
</feature>
<dbReference type="InterPro" id="IPR051321">
    <property type="entry name" value="PHA/PHB_synthase"/>
</dbReference>
<evidence type="ECO:0000259" key="4">
    <source>
        <dbReference type="Pfam" id="PF07167"/>
    </source>
</evidence>
<dbReference type="InterPro" id="IPR010941">
    <property type="entry name" value="PhaC_N"/>
</dbReference>
<evidence type="ECO:0000256" key="3">
    <source>
        <dbReference type="SAM" id="MobiDB-lite"/>
    </source>
</evidence>
<gene>
    <name evidence="5" type="ORF">MNBD_ALPHA06-232</name>
</gene>
<dbReference type="GO" id="GO:0016746">
    <property type="term" value="F:acyltransferase activity"/>
    <property type="evidence" value="ECO:0007669"/>
    <property type="project" value="UniProtKB-KW"/>
</dbReference>
<feature type="non-terminal residue" evidence="5">
    <location>
        <position position="364"/>
    </location>
</feature>
<evidence type="ECO:0000313" key="5">
    <source>
        <dbReference type="EMBL" id="VAV97197.1"/>
    </source>
</evidence>
<evidence type="ECO:0000256" key="1">
    <source>
        <dbReference type="ARBA" id="ARBA00022679"/>
    </source>
</evidence>
<protein>
    <submittedName>
        <fullName evidence="5">Polyhydroxyalkanoic acid synthase</fullName>
    </submittedName>
</protein>
<dbReference type="SUPFAM" id="SSF53474">
    <property type="entry name" value="alpha/beta-Hydrolases"/>
    <property type="match status" value="1"/>
</dbReference>
<dbReference type="AlphaFoldDB" id="A0A3B0RXU9"/>
<dbReference type="InterPro" id="IPR029058">
    <property type="entry name" value="AB_hydrolase_fold"/>
</dbReference>
<dbReference type="Gene3D" id="3.40.50.1820">
    <property type="entry name" value="alpha/beta hydrolase"/>
    <property type="match status" value="1"/>
</dbReference>
<dbReference type="GO" id="GO:0042619">
    <property type="term" value="P:poly-hydroxybutyrate biosynthetic process"/>
    <property type="evidence" value="ECO:0007669"/>
    <property type="project" value="InterPro"/>
</dbReference>
<keyword evidence="2" id="KW-0012">Acyltransferase</keyword>
<sequence length="364" mass="39881">MVKKSTDQVGKEAMDHPSTMSSLVGISREELLGAIGGLVRSTVTSPMITAKHVRKLGKETLNIVRGKSELAPHPKDRRFKDPVWQSNPFYKAGLQYWMAWGNSVDEWAADLKMGELERARARFILGMITDAMAPTNTLIGNPAAVKQAYATGGASLIRGLKNAYSDLTTNGGMPSQVDKRPFEVGKNLATTKGAVIFKNELLELIQYTPTTENVRKIPLLQIPPQINKFYVADLTPDKSIVRYLLSQGIQLFVISWRNPTKQHASWGLEEYVTAVEEASDVVMKITGQKRVNITAACSGGITASCFVSAMAAKKDKRVNAFTLQVCVLDPNPRDSEVGVFVSQRGIEIARKASKSKGILEGDEL</sequence>
<proteinExistence type="predicted"/>
<organism evidence="5">
    <name type="scientific">hydrothermal vent metagenome</name>
    <dbReference type="NCBI Taxonomy" id="652676"/>
    <lineage>
        <taxon>unclassified sequences</taxon>
        <taxon>metagenomes</taxon>
        <taxon>ecological metagenomes</taxon>
    </lineage>
</organism>
<dbReference type="PANTHER" id="PTHR36837">
    <property type="entry name" value="POLY(3-HYDROXYALKANOATE) POLYMERASE SUBUNIT PHAC"/>
    <property type="match status" value="1"/>
</dbReference>
<feature type="domain" description="Poly-beta-hydroxybutyrate polymerase N-terminal" evidence="4">
    <location>
        <begin position="75"/>
        <end position="244"/>
    </location>
</feature>
<name>A0A3B0RXU9_9ZZZZ</name>
<reference evidence="5" key="1">
    <citation type="submission" date="2018-06" db="EMBL/GenBank/DDBJ databases">
        <authorList>
            <person name="Zhirakovskaya E."/>
        </authorList>
    </citation>
    <scope>NUCLEOTIDE SEQUENCE</scope>
</reference>
<evidence type="ECO:0000256" key="2">
    <source>
        <dbReference type="ARBA" id="ARBA00023315"/>
    </source>
</evidence>